<evidence type="ECO:0000256" key="3">
    <source>
        <dbReference type="PIRSR" id="PIRSR605511-2"/>
    </source>
</evidence>
<comment type="similarity">
    <text evidence="1">Belongs to the SMP-30/CGR1 family.</text>
</comment>
<feature type="binding site" evidence="3">
    <location>
        <position position="21"/>
    </location>
    <ligand>
        <name>a divalent metal cation</name>
        <dbReference type="ChEBI" id="CHEBI:60240"/>
    </ligand>
</feature>
<dbReference type="GO" id="GO:0004341">
    <property type="term" value="F:gluconolactonase activity"/>
    <property type="evidence" value="ECO:0007669"/>
    <property type="project" value="TreeGrafter"/>
</dbReference>
<gene>
    <name evidence="5" type="ORF">J2S73_000197</name>
</gene>
<accession>A0AAE3VKM1</accession>
<dbReference type="AlphaFoldDB" id="A0AAE3VKM1"/>
<organism evidence="5 6">
    <name type="scientific">Amorphus orientalis</name>
    <dbReference type="NCBI Taxonomy" id="649198"/>
    <lineage>
        <taxon>Bacteria</taxon>
        <taxon>Pseudomonadati</taxon>
        <taxon>Pseudomonadota</taxon>
        <taxon>Alphaproteobacteria</taxon>
        <taxon>Hyphomicrobiales</taxon>
        <taxon>Amorphaceae</taxon>
        <taxon>Amorphus</taxon>
    </lineage>
</organism>
<dbReference type="PANTHER" id="PTHR10907:SF47">
    <property type="entry name" value="REGUCALCIN"/>
    <property type="match status" value="1"/>
</dbReference>
<feature type="domain" description="SMP-30/Gluconolactonase/LRE-like region" evidence="4">
    <location>
        <begin position="19"/>
        <end position="260"/>
    </location>
</feature>
<dbReference type="SUPFAM" id="SSF63829">
    <property type="entry name" value="Calcium-dependent phosphotriesterase"/>
    <property type="match status" value="1"/>
</dbReference>
<feature type="binding site" evidence="3">
    <location>
        <position position="151"/>
    </location>
    <ligand>
        <name>a divalent metal cation</name>
        <dbReference type="ChEBI" id="CHEBI:60240"/>
    </ligand>
</feature>
<keyword evidence="6" id="KW-1185">Reference proteome</keyword>
<dbReference type="Gene3D" id="2.120.10.30">
    <property type="entry name" value="TolB, C-terminal domain"/>
    <property type="match status" value="1"/>
</dbReference>
<evidence type="ECO:0000313" key="5">
    <source>
        <dbReference type="EMBL" id="MDQ0313760.1"/>
    </source>
</evidence>
<dbReference type="RefSeq" id="WP_306883557.1">
    <property type="nucleotide sequence ID" value="NZ_JAUSUL010000001.1"/>
</dbReference>
<evidence type="ECO:0000313" key="6">
    <source>
        <dbReference type="Proteomes" id="UP001229244"/>
    </source>
</evidence>
<evidence type="ECO:0000256" key="2">
    <source>
        <dbReference type="PIRSR" id="PIRSR605511-1"/>
    </source>
</evidence>
<keyword evidence="3" id="KW-0862">Zinc</keyword>
<dbReference type="GO" id="GO:0005509">
    <property type="term" value="F:calcium ion binding"/>
    <property type="evidence" value="ECO:0007669"/>
    <property type="project" value="TreeGrafter"/>
</dbReference>
<proteinExistence type="inferred from homology"/>
<dbReference type="InterPro" id="IPR011042">
    <property type="entry name" value="6-blade_b-propeller_TolB-like"/>
</dbReference>
<evidence type="ECO:0000259" key="4">
    <source>
        <dbReference type="Pfam" id="PF08450"/>
    </source>
</evidence>
<feature type="active site" description="Proton donor/acceptor" evidence="2">
    <location>
        <position position="202"/>
    </location>
</feature>
<feature type="binding site" evidence="3">
    <location>
        <position position="202"/>
    </location>
    <ligand>
        <name>a divalent metal cation</name>
        <dbReference type="ChEBI" id="CHEBI:60240"/>
    </ligand>
</feature>
<dbReference type="PANTHER" id="PTHR10907">
    <property type="entry name" value="REGUCALCIN"/>
    <property type="match status" value="1"/>
</dbReference>
<feature type="binding site" evidence="3">
    <location>
        <position position="104"/>
    </location>
    <ligand>
        <name>substrate</name>
    </ligand>
</feature>
<dbReference type="Pfam" id="PF08450">
    <property type="entry name" value="SGL"/>
    <property type="match status" value="1"/>
</dbReference>
<dbReference type="InterPro" id="IPR013658">
    <property type="entry name" value="SGL"/>
</dbReference>
<protein>
    <submittedName>
        <fullName evidence="5">Sugar lactone lactonase YvrE</fullName>
    </submittedName>
</protein>
<dbReference type="GO" id="GO:0019853">
    <property type="term" value="P:L-ascorbic acid biosynthetic process"/>
    <property type="evidence" value="ECO:0007669"/>
    <property type="project" value="TreeGrafter"/>
</dbReference>
<keyword evidence="3" id="KW-0479">Metal-binding</keyword>
<comment type="caution">
    <text evidence="5">The sequence shown here is derived from an EMBL/GenBank/DDBJ whole genome shotgun (WGS) entry which is preliminary data.</text>
</comment>
<dbReference type="EMBL" id="JAUSUL010000001">
    <property type="protein sequence ID" value="MDQ0313760.1"/>
    <property type="molecule type" value="Genomic_DNA"/>
</dbReference>
<dbReference type="PRINTS" id="PR01790">
    <property type="entry name" value="SMP30FAMILY"/>
</dbReference>
<name>A0AAE3VKM1_9HYPH</name>
<dbReference type="Proteomes" id="UP001229244">
    <property type="component" value="Unassembled WGS sequence"/>
</dbReference>
<sequence>MNHQSDATVRILFDTPLELGEGPRYDPVTDTAWWFDILGRGLFEHSLQSGRTIRHDLPFMASEIARIDDRRQLVAAEDGLYVRDTTTGGLDLLHPLEADNPGTRSNDGAVHRSGALWIGTMGKGAEPGAGTIYHFLKGELRPLFDAITIPNAIAFTEDGTTAYFSDTPTGRLMRVPVAPETGLPTAAPTVVYDHRDAPGSLDGAVIDRAGTIWIALWGAGRLLTLSPAGEPISTIPVSAAQPSCPATFGRNADRLLVTSAWEGMAPDARAADPHAGKTFVIEDAGFEGFFSPEARQD</sequence>
<comment type="cofactor">
    <cofactor evidence="3">
        <name>Zn(2+)</name>
        <dbReference type="ChEBI" id="CHEBI:29105"/>
    </cofactor>
    <text evidence="3">Binds 1 divalent metal cation per subunit.</text>
</comment>
<reference evidence="5" key="1">
    <citation type="submission" date="2023-07" db="EMBL/GenBank/DDBJ databases">
        <title>Genomic Encyclopedia of Type Strains, Phase IV (KMG-IV): sequencing the most valuable type-strain genomes for metagenomic binning, comparative biology and taxonomic classification.</title>
        <authorList>
            <person name="Goeker M."/>
        </authorList>
    </citation>
    <scope>NUCLEOTIDE SEQUENCE</scope>
    <source>
        <strain evidence="5">DSM 21202</strain>
    </source>
</reference>
<feature type="binding site" evidence="3">
    <location>
        <position position="106"/>
    </location>
    <ligand>
        <name>substrate</name>
    </ligand>
</feature>
<dbReference type="InterPro" id="IPR005511">
    <property type="entry name" value="SMP-30"/>
</dbReference>
<evidence type="ECO:0000256" key="1">
    <source>
        <dbReference type="ARBA" id="ARBA00008853"/>
    </source>
</evidence>